<keyword evidence="4" id="KW-0482">Metalloprotease</keyword>
<evidence type="ECO:0000313" key="4">
    <source>
        <dbReference type="EMBL" id="MDS0259856.1"/>
    </source>
</evidence>
<feature type="transmembrane region" description="Helical" evidence="2">
    <location>
        <begin position="189"/>
        <end position="207"/>
    </location>
</feature>
<keyword evidence="2" id="KW-1133">Transmembrane helix</keyword>
<dbReference type="InterPro" id="IPR042150">
    <property type="entry name" value="MmRce1-like"/>
</dbReference>
<keyword evidence="5" id="KW-1185">Reference proteome</keyword>
<evidence type="ECO:0000313" key="5">
    <source>
        <dbReference type="Proteomes" id="UP001259659"/>
    </source>
</evidence>
<dbReference type="EMBL" id="JAMQON010000002">
    <property type="protein sequence ID" value="MDS0259856.1"/>
    <property type="molecule type" value="Genomic_DNA"/>
</dbReference>
<reference evidence="4 5" key="1">
    <citation type="submission" date="2022-06" db="EMBL/GenBank/DDBJ databases">
        <title>Haloarcula sp. a new haloarchaeum isolate from saline soil.</title>
        <authorList>
            <person name="Strakova D."/>
            <person name="Galisteo C."/>
            <person name="Sanchez-Porro C."/>
            <person name="Ventosa A."/>
        </authorList>
    </citation>
    <scope>NUCLEOTIDE SEQUENCE [LARGE SCALE GENOMIC DNA]</scope>
    <source>
        <strain evidence="4 5">S1CR25-12</strain>
    </source>
</reference>
<keyword evidence="4" id="KW-0645">Protease</keyword>
<dbReference type="Proteomes" id="UP001259659">
    <property type="component" value="Unassembled WGS sequence"/>
</dbReference>
<evidence type="ECO:0000256" key="1">
    <source>
        <dbReference type="SAM" id="MobiDB-lite"/>
    </source>
</evidence>
<feature type="domain" description="CAAX prenyl protease 2/Lysostaphin resistance protein A-like" evidence="3">
    <location>
        <begin position="129"/>
        <end position="225"/>
    </location>
</feature>
<protein>
    <submittedName>
        <fullName evidence="4">CPBP family intramembrane metalloprotease</fullName>
    </submittedName>
</protein>
<keyword evidence="2" id="KW-0472">Membrane</keyword>
<keyword evidence="4" id="KW-0378">Hydrolase</keyword>
<feature type="transmembrane region" description="Helical" evidence="2">
    <location>
        <begin position="89"/>
        <end position="111"/>
    </location>
</feature>
<name>A0ABU2FCB2_9EURY</name>
<gene>
    <name evidence="4" type="ORF">NDI56_10675</name>
</gene>
<dbReference type="Pfam" id="PF02517">
    <property type="entry name" value="Rce1-like"/>
    <property type="match status" value="1"/>
</dbReference>
<sequence>MATDSSDGRLAGLAHNYPAGTYFVLAIALSWAVWLPALSALSGPRFRLVAVVPGAFGPLAAAAVVTRLRGGTVRAWLGDAVIWPPSRRWTALAVVVPVGIALALVAVAVALTGEFAPADPERALALFGVNVVFASLLGGGQEEFGWRGFALPHLQARFDALTASLIVGAVWALWHAPMFYFGVYGEQPALYAAGVLAYAIVFTWYYNSSGGDLLGVVVMHGTLNAAAGLLVMLVGESSSLPVPYEALLAAGFWTVALAVLVRHGRETLASGAAIGPDWSEPGPGQHRPAATRSPSGDDD</sequence>
<feature type="region of interest" description="Disordered" evidence="1">
    <location>
        <begin position="272"/>
        <end position="299"/>
    </location>
</feature>
<comment type="caution">
    <text evidence="4">The sequence shown here is derived from an EMBL/GenBank/DDBJ whole genome shotgun (WGS) entry which is preliminary data.</text>
</comment>
<evidence type="ECO:0000256" key="2">
    <source>
        <dbReference type="SAM" id="Phobius"/>
    </source>
</evidence>
<evidence type="ECO:0000259" key="3">
    <source>
        <dbReference type="Pfam" id="PF02517"/>
    </source>
</evidence>
<dbReference type="RefSeq" id="WP_310919510.1">
    <property type="nucleotide sequence ID" value="NZ_JAMQON010000002.1"/>
</dbReference>
<dbReference type="GO" id="GO:0008237">
    <property type="term" value="F:metallopeptidase activity"/>
    <property type="evidence" value="ECO:0007669"/>
    <property type="project" value="UniProtKB-KW"/>
</dbReference>
<feature type="transmembrane region" description="Helical" evidence="2">
    <location>
        <begin position="213"/>
        <end position="235"/>
    </location>
</feature>
<feature type="transmembrane region" description="Helical" evidence="2">
    <location>
        <begin position="160"/>
        <end position="182"/>
    </location>
</feature>
<dbReference type="InterPro" id="IPR003675">
    <property type="entry name" value="Rce1/LyrA-like_dom"/>
</dbReference>
<feature type="transmembrane region" description="Helical" evidence="2">
    <location>
        <begin position="20"/>
        <end position="41"/>
    </location>
</feature>
<dbReference type="PANTHER" id="PTHR35797:SF1">
    <property type="entry name" value="PROTEASE"/>
    <property type="match status" value="1"/>
</dbReference>
<keyword evidence="2" id="KW-0812">Transmembrane</keyword>
<feature type="transmembrane region" description="Helical" evidence="2">
    <location>
        <begin position="48"/>
        <end position="69"/>
    </location>
</feature>
<dbReference type="PANTHER" id="PTHR35797">
    <property type="entry name" value="PROTEASE-RELATED"/>
    <property type="match status" value="1"/>
</dbReference>
<feature type="transmembrane region" description="Helical" evidence="2">
    <location>
        <begin position="242"/>
        <end position="261"/>
    </location>
</feature>
<organism evidence="4 5">
    <name type="scientific">Haloarcula saliterrae</name>
    <dbReference type="NCBI Taxonomy" id="2950534"/>
    <lineage>
        <taxon>Archaea</taxon>
        <taxon>Methanobacteriati</taxon>
        <taxon>Methanobacteriota</taxon>
        <taxon>Stenosarchaea group</taxon>
        <taxon>Halobacteria</taxon>
        <taxon>Halobacteriales</taxon>
        <taxon>Haloarculaceae</taxon>
        <taxon>Haloarcula</taxon>
    </lineage>
</organism>
<accession>A0ABU2FCB2</accession>
<feature type="transmembrane region" description="Helical" evidence="2">
    <location>
        <begin position="123"/>
        <end position="140"/>
    </location>
</feature>
<proteinExistence type="predicted"/>